<name>A0A6P8APH0_PYRGI</name>
<dbReference type="InterPro" id="IPR051058">
    <property type="entry name" value="GDSL_Est/Lipase"/>
</dbReference>
<keyword evidence="2" id="KW-0732">Signal</keyword>
<dbReference type="SUPFAM" id="SSF52266">
    <property type="entry name" value="SGNH hydrolase"/>
    <property type="match status" value="1"/>
</dbReference>
<dbReference type="CDD" id="cd01846">
    <property type="entry name" value="fatty_acyltransferase_like"/>
    <property type="match status" value="1"/>
</dbReference>
<evidence type="ECO:0000313" key="3">
    <source>
        <dbReference type="Proteomes" id="UP000515153"/>
    </source>
</evidence>
<accession>A0A6P8APH0</accession>
<evidence type="ECO:0000256" key="1">
    <source>
        <dbReference type="ARBA" id="ARBA00022801"/>
    </source>
</evidence>
<dbReference type="RefSeq" id="XP_030976788.1">
    <property type="nucleotide sequence ID" value="XM_031131449.1"/>
</dbReference>
<evidence type="ECO:0000313" key="4">
    <source>
        <dbReference type="RefSeq" id="XP_030976788.1"/>
    </source>
</evidence>
<dbReference type="KEGG" id="pgri:PgNI_11483"/>
<dbReference type="GeneID" id="41966354"/>
<sequence length="350" mass="38469">MHPLVFLLLGAISAASPCQARDKPFDNLITFGDSFTDNGRLRYYFLNAANPPPPGTIHPELNATASGGLAWGQFASRAVGSRYFDYAVSGAVCSNKITPRYFAGLNRTFPSVLEDELPSFVADATVPGDVLYAGDRTAENTVYALWIGTNDIGQNAFLTDSQVAGTNLSTFIDCIWEVFDGIYAAGGRRFVLLNEAPLELSPLYAPSGIGGSGDSTLWLNKTTYNETEYSQKMMQYTSTVNTVFDYGVPFNLLVHSRWPKVEFSIFDVHSLLTEISNNPEAYLDAPTNSTGFYHYCRPQNSSDCTNAAEPSSSFMWYDELHPSERTSSHIADEFLQVLGDKSAYGKTWVS</sequence>
<reference evidence="4" key="3">
    <citation type="submission" date="2025-08" db="UniProtKB">
        <authorList>
            <consortium name="RefSeq"/>
        </authorList>
    </citation>
    <scope>IDENTIFICATION</scope>
    <source>
        <strain evidence="4">NI907</strain>
    </source>
</reference>
<keyword evidence="3" id="KW-1185">Reference proteome</keyword>
<dbReference type="PANTHER" id="PTHR45648">
    <property type="entry name" value="GDSL LIPASE/ACYLHYDROLASE FAMILY PROTEIN (AFU_ORTHOLOGUE AFUA_4G14700)"/>
    <property type="match status" value="1"/>
</dbReference>
<dbReference type="InterPro" id="IPR036514">
    <property type="entry name" value="SGNH_hydro_sf"/>
</dbReference>
<reference evidence="3 4" key="1">
    <citation type="journal article" date="2019" name="Mol. Biol. Evol.">
        <title>Blast fungal genomes show frequent chromosomal changes, gene gains and losses, and effector gene turnover.</title>
        <authorList>
            <person name="Gomez Luciano L.B."/>
            <person name="Jason Tsai I."/>
            <person name="Chuma I."/>
            <person name="Tosa Y."/>
            <person name="Chen Y.H."/>
            <person name="Li J.Y."/>
            <person name="Li M.Y."/>
            <person name="Jade Lu M.Y."/>
            <person name="Nakayashiki H."/>
            <person name="Li W.H."/>
        </authorList>
    </citation>
    <scope>NUCLEOTIDE SEQUENCE [LARGE SCALE GENOMIC DNA]</scope>
    <source>
        <strain evidence="3 4">NI907</strain>
    </source>
</reference>
<feature type="chain" id="PRO_5028095990" description="Acetyl esterase" evidence="2">
    <location>
        <begin position="21"/>
        <end position="350"/>
    </location>
</feature>
<dbReference type="Pfam" id="PF00657">
    <property type="entry name" value="Lipase_GDSL"/>
    <property type="match status" value="1"/>
</dbReference>
<evidence type="ECO:0000256" key="2">
    <source>
        <dbReference type="SAM" id="SignalP"/>
    </source>
</evidence>
<dbReference type="Gene3D" id="3.40.50.1110">
    <property type="entry name" value="SGNH hydrolase"/>
    <property type="match status" value="1"/>
</dbReference>
<dbReference type="Proteomes" id="UP000515153">
    <property type="component" value="Chromosome VI"/>
</dbReference>
<gene>
    <name evidence="4" type="ORF">PgNI_11483</name>
</gene>
<dbReference type="InterPro" id="IPR001087">
    <property type="entry name" value="GDSL"/>
</dbReference>
<organism evidence="3 4">
    <name type="scientific">Pyricularia grisea</name>
    <name type="common">Crabgrass-specific blast fungus</name>
    <name type="synonym">Magnaporthe grisea</name>
    <dbReference type="NCBI Taxonomy" id="148305"/>
    <lineage>
        <taxon>Eukaryota</taxon>
        <taxon>Fungi</taxon>
        <taxon>Dikarya</taxon>
        <taxon>Ascomycota</taxon>
        <taxon>Pezizomycotina</taxon>
        <taxon>Sordariomycetes</taxon>
        <taxon>Sordariomycetidae</taxon>
        <taxon>Magnaporthales</taxon>
        <taxon>Pyriculariaceae</taxon>
        <taxon>Pyricularia</taxon>
    </lineage>
</organism>
<dbReference type="GO" id="GO:0016788">
    <property type="term" value="F:hydrolase activity, acting on ester bonds"/>
    <property type="evidence" value="ECO:0007669"/>
    <property type="project" value="InterPro"/>
</dbReference>
<dbReference type="AlphaFoldDB" id="A0A6P8APH0"/>
<reference evidence="4" key="2">
    <citation type="submission" date="2019-10" db="EMBL/GenBank/DDBJ databases">
        <authorList>
            <consortium name="NCBI Genome Project"/>
        </authorList>
    </citation>
    <scope>NUCLEOTIDE SEQUENCE</scope>
    <source>
        <strain evidence="4">NI907</strain>
    </source>
</reference>
<dbReference type="PANTHER" id="PTHR45648:SF22">
    <property type="entry name" value="GDSL LIPASE_ACYLHYDROLASE FAMILY PROTEIN (AFU_ORTHOLOGUE AFUA_4G14700)"/>
    <property type="match status" value="1"/>
</dbReference>
<evidence type="ECO:0008006" key="5">
    <source>
        <dbReference type="Google" id="ProtNLM"/>
    </source>
</evidence>
<proteinExistence type="predicted"/>
<keyword evidence="1" id="KW-0378">Hydrolase</keyword>
<protein>
    <recommendedName>
        <fullName evidence="5">Acetyl esterase</fullName>
    </recommendedName>
</protein>
<feature type="signal peptide" evidence="2">
    <location>
        <begin position="1"/>
        <end position="20"/>
    </location>
</feature>